<dbReference type="InterPro" id="IPR012677">
    <property type="entry name" value="Nucleotide-bd_a/b_plait_sf"/>
</dbReference>
<dbReference type="Proteomes" id="UP001181693">
    <property type="component" value="Unassembled WGS sequence"/>
</dbReference>
<dbReference type="SMART" id="SM00360">
    <property type="entry name" value="RRM"/>
    <property type="match status" value="1"/>
</dbReference>
<dbReference type="SUPFAM" id="SSF54928">
    <property type="entry name" value="RNA-binding domain, RBD"/>
    <property type="match status" value="1"/>
</dbReference>
<gene>
    <name evidence="4" type="ORF">GDO54_015710</name>
</gene>
<dbReference type="EMBL" id="DYDO01000008">
    <property type="protein sequence ID" value="DBA19959.1"/>
    <property type="molecule type" value="Genomic_DNA"/>
</dbReference>
<dbReference type="PROSITE" id="PS50102">
    <property type="entry name" value="RRM"/>
    <property type="match status" value="1"/>
</dbReference>
<organism evidence="4 5">
    <name type="scientific">Pyxicephalus adspersus</name>
    <name type="common">African bullfrog</name>
    <dbReference type="NCBI Taxonomy" id="30357"/>
    <lineage>
        <taxon>Eukaryota</taxon>
        <taxon>Metazoa</taxon>
        <taxon>Chordata</taxon>
        <taxon>Craniata</taxon>
        <taxon>Vertebrata</taxon>
        <taxon>Euteleostomi</taxon>
        <taxon>Amphibia</taxon>
        <taxon>Batrachia</taxon>
        <taxon>Anura</taxon>
        <taxon>Neobatrachia</taxon>
        <taxon>Ranoidea</taxon>
        <taxon>Pyxicephalidae</taxon>
        <taxon>Pyxicephalinae</taxon>
        <taxon>Pyxicephalus</taxon>
    </lineage>
</organism>
<evidence type="ECO:0000313" key="5">
    <source>
        <dbReference type="Proteomes" id="UP001181693"/>
    </source>
</evidence>
<evidence type="ECO:0000256" key="1">
    <source>
        <dbReference type="PROSITE-ProRule" id="PRU00176"/>
    </source>
</evidence>
<dbReference type="InterPro" id="IPR000504">
    <property type="entry name" value="RRM_dom"/>
</dbReference>
<dbReference type="Pfam" id="PF00076">
    <property type="entry name" value="RRM_1"/>
    <property type="match status" value="1"/>
</dbReference>
<dbReference type="AlphaFoldDB" id="A0AAV2ZZT7"/>
<proteinExistence type="predicted"/>
<dbReference type="GO" id="GO:0003723">
    <property type="term" value="F:RNA binding"/>
    <property type="evidence" value="ECO:0007669"/>
    <property type="project" value="UniProtKB-UniRule"/>
</dbReference>
<dbReference type="Gene3D" id="3.30.70.330">
    <property type="match status" value="1"/>
</dbReference>
<evidence type="ECO:0000256" key="2">
    <source>
        <dbReference type="SAM" id="MobiDB-lite"/>
    </source>
</evidence>
<sequence>MDHQESKEYTAIYFEKKLYTHEDEMLHFREHTGEVVHCEENFWFDQGNCSKQKEVGNINSNYQYTTQASIKSEHPTTPIEPKRLEGIKPQNNYFPFSLPGTGGTFGKKDVNLLSVKSYCSSDNQIVSANTIAIPEHLPHSYVQADTIFHKCEEAIPESWDPPDHFKFTQEGIFSGNKCTDFQEPGQVVLEKDSQNIYQWQKGLDQSENSIDQECSASDTCDDETFMSVKSGNYSRSSSPFSFEDHTDTESCLFEEALEDLSSNFVYNQNNNLHGLLCTSSSNDHRSAFATPDVEDNDLLKAMCHKINNSAERTATEQKNKSCNTDLSLLIDCHSDKATQTKEYDWQEKGVNTDLNFAGYFTQGAVGSEDRKDINNCKENTCSTSHETLKKRAVKAELQLLDVQRWMCWQLCWKTQQQCMEKQSLISMHTASTKFIDDFNLLSALAEVEEKYLEIKAQIQSGVPHDALVPLSMQLTKVKTPPDNLLNQCFSEICQLGIQKGSVPEDVQKNKPVGDTCVSTPGAAEDLHKENGEKLQNEQLSPDQKRCYVHVGNIAPIVNKVDLKHAFKEYGVSNVFLEESSLTSSYAVLIFTCAEKAQEAVKEMDGKMFFGKKLKVRVVKNSIQNFQFASQEIKKFSTSVPEEETKHGTVDPQNCNVRSPPENRGDSSKPTLHSEFRRGSNWVNVNNIPSNKPYNRATFPAVSHTIPTSPAYNSSAVFGCISPSHQWAWNTNNSGILPYSRMPDPVYVQYTYPVYTFSGASPFSVHTPVNTSMCKPNVHSNSNVQFVFGKDVASEALPTRGDPVYKNTVSLKSSTNMLNRDTKAVTNIARKTPVQPIKEPASVILKSSKMENSSSVSLNTTATTAVSSTVPNISTPACKISAASDNLLPHEDKSIDTSEKTNFKPTAPLRFPMSVPESVSIPETKKICYSTTVTDTKVLLKKPSNGGDLQQSGSLFLEKEEWGVYPKLDLTSEHPVCIVANSLNISQFRKVVKYLLKHHKNITRNDIVDALEEIRTGRGGSLGGLTILQILRQTSSILAAKKMPPA</sequence>
<evidence type="ECO:0000313" key="4">
    <source>
        <dbReference type="EMBL" id="DBA19959.1"/>
    </source>
</evidence>
<feature type="region of interest" description="Disordered" evidence="2">
    <location>
        <begin position="889"/>
        <end position="908"/>
    </location>
</feature>
<keyword evidence="5" id="KW-1185">Reference proteome</keyword>
<name>A0AAV2ZZT7_PYXAD</name>
<feature type="compositionally biased region" description="Basic and acidic residues" evidence="2">
    <location>
        <begin position="889"/>
        <end position="901"/>
    </location>
</feature>
<keyword evidence="1" id="KW-0694">RNA-binding</keyword>
<reference evidence="4" key="1">
    <citation type="thesis" date="2020" institute="ProQuest LLC" country="789 East Eisenhower Parkway, Ann Arbor, MI, USA">
        <title>Comparative Genomics and Chromosome Evolution.</title>
        <authorList>
            <person name="Mudd A.B."/>
        </authorList>
    </citation>
    <scope>NUCLEOTIDE SEQUENCE</scope>
    <source>
        <strain evidence="4">1538</strain>
        <tissue evidence="4">Blood</tissue>
    </source>
</reference>
<accession>A0AAV2ZZT7</accession>
<dbReference type="InterPro" id="IPR035979">
    <property type="entry name" value="RBD_domain_sf"/>
</dbReference>
<feature type="region of interest" description="Disordered" evidence="2">
    <location>
        <begin position="637"/>
        <end position="673"/>
    </location>
</feature>
<comment type="caution">
    <text evidence="4">The sequence shown here is derived from an EMBL/GenBank/DDBJ whole genome shotgun (WGS) entry which is preliminary data.</text>
</comment>
<feature type="domain" description="RRM" evidence="3">
    <location>
        <begin position="546"/>
        <end position="620"/>
    </location>
</feature>
<feature type="compositionally biased region" description="Basic and acidic residues" evidence="2">
    <location>
        <begin position="660"/>
        <end position="673"/>
    </location>
</feature>
<evidence type="ECO:0000259" key="3">
    <source>
        <dbReference type="PROSITE" id="PS50102"/>
    </source>
</evidence>
<protein>
    <recommendedName>
        <fullName evidence="3">RRM domain-containing protein</fullName>
    </recommendedName>
</protein>